<feature type="compositionally biased region" description="Low complexity" evidence="1">
    <location>
        <begin position="106"/>
        <end position="116"/>
    </location>
</feature>
<feature type="compositionally biased region" description="Acidic residues" evidence="1">
    <location>
        <begin position="117"/>
        <end position="136"/>
    </location>
</feature>
<evidence type="ECO:0000256" key="1">
    <source>
        <dbReference type="SAM" id="MobiDB-lite"/>
    </source>
</evidence>
<dbReference type="GeneID" id="43370218"/>
<dbReference type="RefSeq" id="WP_157689871.1">
    <property type="nucleotide sequence ID" value="NZ_CP034345.1"/>
</dbReference>
<feature type="region of interest" description="Disordered" evidence="1">
    <location>
        <begin position="25"/>
        <end position="136"/>
    </location>
</feature>
<gene>
    <name evidence="2" type="ORF">EI982_11710</name>
</gene>
<dbReference type="OrthoDB" id="188277at2157"/>
<reference evidence="2 3" key="1">
    <citation type="submission" date="2018-12" db="EMBL/GenBank/DDBJ databases">
        <title>Complete genome sequence of Haloplanus rallus MBLA0036.</title>
        <authorList>
            <person name="Nam Y.-d."/>
            <person name="Kang J."/>
            <person name="Chung W.-H."/>
            <person name="Park Y.S."/>
        </authorList>
    </citation>
    <scope>NUCLEOTIDE SEQUENCE [LARGE SCALE GENOMIC DNA]</scope>
    <source>
        <strain evidence="2 3">MBLA0036</strain>
    </source>
</reference>
<protein>
    <submittedName>
        <fullName evidence="2">Uncharacterized protein</fullName>
    </submittedName>
</protein>
<dbReference type="Proteomes" id="UP000428325">
    <property type="component" value="Chromosome"/>
</dbReference>
<evidence type="ECO:0000313" key="3">
    <source>
        <dbReference type="Proteomes" id="UP000428325"/>
    </source>
</evidence>
<accession>A0A6B9F7G7</accession>
<evidence type="ECO:0000313" key="2">
    <source>
        <dbReference type="EMBL" id="QGX95412.1"/>
    </source>
</evidence>
<organism evidence="2 3">
    <name type="scientific">Haloplanus rallus</name>
    <dbReference type="NCBI Taxonomy" id="1816183"/>
    <lineage>
        <taxon>Archaea</taxon>
        <taxon>Methanobacteriati</taxon>
        <taxon>Methanobacteriota</taxon>
        <taxon>Stenosarchaea group</taxon>
        <taxon>Halobacteria</taxon>
        <taxon>Halobacteriales</taxon>
        <taxon>Haloferacaceae</taxon>
        <taxon>Haloplanus</taxon>
    </lineage>
</organism>
<dbReference type="EMBL" id="CP034345">
    <property type="protein sequence ID" value="QGX95412.1"/>
    <property type="molecule type" value="Genomic_DNA"/>
</dbReference>
<name>A0A6B9F7G7_9EURY</name>
<keyword evidence="3" id="KW-1185">Reference proteome</keyword>
<sequence>MTRTKLVAVAFAALVVTVGTVAAAPGNAPVDVGADDQHGDQAAAGEDADADNESADGGPPADVPPSDAEDTESADRGPPADLPAQVPDHVSEIHDLIGSFLGGDFDGSLGDAVSDATPDDSTSDDSANDSAADDSA</sequence>
<dbReference type="AlphaFoldDB" id="A0A6B9F7G7"/>
<dbReference type="KEGG" id="hra:EI982_11710"/>
<proteinExistence type="predicted"/>